<keyword evidence="3" id="KW-1185">Reference proteome</keyword>
<evidence type="ECO:0000313" key="3">
    <source>
        <dbReference type="Proteomes" id="UP001610432"/>
    </source>
</evidence>
<proteinExistence type="predicted"/>
<feature type="compositionally biased region" description="Polar residues" evidence="1">
    <location>
        <begin position="12"/>
        <end position="24"/>
    </location>
</feature>
<dbReference type="GeneID" id="98141925"/>
<evidence type="ECO:0000256" key="1">
    <source>
        <dbReference type="SAM" id="MobiDB-lite"/>
    </source>
</evidence>
<dbReference type="EMBL" id="JBFXLQ010000064">
    <property type="protein sequence ID" value="KAL2862651.1"/>
    <property type="molecule type" value="Genomic_DNA"/>
</dbReference>
<sequence length="112" mass="11896">MMQRDKLLYQTVGSQKHGSSCTVRSSRRINGPKGGAGQGSASIACALVAESLAIVGDGCRCRSEVLRKLGEGICAVAGRDEHLDFFFELPEIIARQEEGGAPEVRVPASCVF</sequence>
<dbReference type="Proteomes" id="UP001610432">
    <property type="component" value="Unassembled WGS sequence"/>
</dbReference>
<organism evidence="2 3">
    <name type="scientific">Aspergillus lucknowensis</name>
    <dbReference type="NCBI Taxonomy" id="176173"/>
    <lineage>
        <taxon>Eukaryota</taxon>
        <taxon>Fungi</taxon>
        <taxon>Dikarya</taxon>
        <taxon>Ascomycota</taxon>
        <taxon>Pezizomycotina</taxon>
        <taxon>Eurotiomycetes</taxon>
        <taxon>Eurotiomycetidae</taxon>
        <taxon>Eurotiales</taxon>
        <taxon>Aspergillaceae</taxon>
        <taxon>Aspergillus</taxon>
        <taxon>Aspergillus subgen. Nidulantes</taxon>
    </lineage>
</organism>
<feature type="region of interest" description="Disordered" evidence="1">
    <location>
        <begin position="12"/>
        <end position="39"/>
    </location>
</feature>
<evidence type="ECO:0000313" key="2">
    <source>
        <dbReference type="EMBL" id="KAL2862651.1"/>
    </source>
</evidence>
<name>A0ABR4LDN7_9EURO</name>
<protein>
    <submittedName>
        <fullName evidence="2">Uncharacterized protein</fullName>
    </submittedName>
</protein>
<accession>A0ABR4LDN7</accession>
<gene>
    <name evidence="2" type="ORF">BJX67DRAFT_294212</name>
</gene>
<dbReference type="RefSeq" id="XP_070881630.1">
    <property type="nucleotide sequence ID" value="XM_071026853.1"/>
</dbReference>
<comment type="caution">
    <text evidence="2">The sequence shown here is derived from an EMBL/GenBank/DDBJ whole genome shotgun (WGS) entry which is preliminary data.</text>
</comment>
<reference evidence="2 3" key="1">
    <citation type="submission" date="2024-07" db="EMBL/GenBank/DDBJ databases">
        <title>Section-level genome sequencing and comparative genomics of Aspergillus sections Usti and Cavernicolus.</title>
        <authorList>
            <consortium name="Lawrence Berkeley National Laboratory"/>
            <person name="Nybo J.L."/>
            <person name="Vesth T.C."/>
            <person name="Theobald S."/>
            <person name="Frisvad J.C."/>
            <person name="Larsen T.O."/>
            <person name="Kjaerboelling I."/>
            <person name="Rothschild-Mancinelli K."/>
            <person name="Lyhne E.K."/>
            <person name="Kogle M.E."/>
            <person name="Barry K."/>
            <person name="Clum A."/>
            <person name="Na H."/>
            <person name="Ledsgaard L."/>
            <person name="Lin J."/>
            <person name="Lipzen A."/>
            <person name="Kuo A."/>
            <person name="Riley R."/>
            <person name="Mondo S."/>
            <person name="Labutti K."/>
            <person name="Haridas S."/>
            <person name="Pangalinan J."/>
            <person name="Salamov A.A."/>
            <person name="Simmons B.A."/>
            <person name="Magnuson J.K."/>
            <person name="Chen J."/>
            <person name="Drula E."/>
            <person name="Henrissat B."/>
            <person name="Wiebenga A."/>
            <person name="Lubbers R.J."/>
            <person name="Gomes A.C."/>
            <person name="Macurrencykelacurrency M.R."/>
            <person name="Stajich J."/>
            <person name="Grigoriev I.V."/>
            <person name="Mortensen U.H."/>
            <person name="De Vries R.P."/>
            <person name="Baker S.E."/>
            <person name="Andersen M.R."/>
        </authorList>
    </citation>
    <scope>NUCLEOTIDE SEQUENCE [LARGE SCALE GENOMIC DNA]</scope>
    <source>
        <strain evidence="2 3">CBS 449.75</strain>
    </source>
</reference>